<dbReference type="PANTHER" id="PTHR11271:SF6">
    <property type="entry name" value="GUANINE DEAMINASE"/>
    <property type="match status" value="1"/>
</dbReference>
<evidence type="ECO:0000256" key="3">
    <source>
        <dbReference type="ARBA" id="ARBA00012781"/>
    </source>
</evidence>
<dbReference type="OrthoDB" id="9796020at2"/>
<evidence type="ECO:0000313" key="10">
    <source>
        <dbReference type="EMBL" id="AEH62212.1"/>
    </source>
</evidence>
<keyword evidence="4 8" id="KW-0479">Metal-binding</keyword>
<dbReference type="InterPro" id="IPR051607">
    <property type="entry name" value="Metallo-dep_hydrolases"/>
</dbReference>
<comment type="catalytic activity">
    <reaction evidence="8">
        <text>guanine + H2O + H(+) = xanthine + NH4(+)</text>
        <dbReference type="Rhea" id="RHEA:14665"/>
        <dbReference type="ChEBI" id="CHEBI:15377"/>
        <dbReference type="ChEBI" id="CHEBI:15378"/>
        <dbReference type="ChEBI" id="CHEBI:16235"/>
        <dbReference type="ChEBI" id="CHEBI:17712"/>
        <dbReference type="ChEBI" id="CHEBI:28938"/>
        <dbReference type="EC" id="3.5.4.3"/>
    </reaction>
</comment>
<dbReference type="eggNOG" id="COG0402">
    <property type="taxonomic scope" value="Bacteria"/>
</dbReference>
<dbReference type="EC" id="3.5.4.3" evidence="3 7"/>
<proteinExistence type="inferred from homology"/>
<dbReference type="SUPFAM" id="SSF51338">
    <property type="entry name" value="Composite domain of metallo-dependent hydrolases"/>
    <property type="match status" value="1"/>
</dbReference>
<dbReference type="PANTHER" id="PTHR11271">
    <property type="entry name" value="GUANINE DEAMINASE"/>
    <property type="match status" value="1"/>
</dbReference>
<dbReference type="AlphaFoldDB" id="A0A0H3G0B0"/>
<evidence type="ECO:0000256" key="2">
    <source>
        <dbReference type="ARBA" id="ARBA00006745"/>
    </source>
</evidence>
<evidence type="ECO:0000256" key="7">
    <source>
        <dbReference type="NCBIfam" id="TIGR02967"/>
    </source>
</evidence>
<dbReference type="Pfam" id="PF01979">
    <property type="entry name" value="Amidohydro_1"/>
    <property type="match status" value="1"/>
</dbReference>
<dbReference type="InterPro" id="IPR006680">
    <property type="entry name" value="Amidohydro-rel"/>
</dbReference>
<protein>
    <recommendedName>
        <fullName evidence="3 7">Guanine deaminase</fullName>
        <shortName evidence="8">Guanase</shortName>
        <ecNumber evidence="3 7">3.5.4.3</ecNumber>
    </recommendedName>
    <alternativeName>
        <fullName evidence="8">Guanine aminohydrolase</fullName>
    </alternativeName>
</protein>
<feature type="domain" description="Amidohydrolase-related" evidence="9">
    <location>
        <begin position="65"/>
        <end position="423"/>
    </location>
</feature>
<dbReference type="GO" id="GO:0005829">
    <property type="term" value="C:cytosol"/>
    <property type="evidence" value="ECO:0007669"/>
    <property type="project" value="TreeGrafter"/>
</dbReference>
<dbReference type="HOGENOM" id="CLU_012358_0_2_5"/>
<dbReference type="CDD" id="cd01303">
    <property type="entry name" value="GDEase"/>
    <property type="match status" value="1"/>
</dbReference>
<dbReference type="UniPathway" id="UPA00603">
    <property type="reaction ID" value="UER00660"/>
</dbReference>
<dbReference type="EMBL" id="CP002850">
    <property type="protein sequence ID" value="AEH62212.1"/>
    <property type="molecule type" value="Genomic_DNA"/>
</dbReference>
<evidence type="ECO:0000256" key="4">
    <source>
        <dbReference type="ARBA" id="ARBA00022723"/>
    </source>
</evidence>
<sequence length="433" mass="47402">MRQGFRGEIISFTDDPSFYGDKAVSHQKDGIIVVENGRVIARDKAEIIKTQFPDLAITDCSGYLIMPGFIDSHIHYTQLDCIAAGGETLLGWLEKKVFPTEQKFSDKAYATETADFFLKECLRNGTTSTLVFATSYFQSVEALYNAALKADMRIITGNVLMDLAPKALADKIPKSLDDSEKLIQNWQGHGRLGYAVTPRFALTSSSEQLAGAGKILGEYPDILMQTHLAETKDECAAVKERFPKAGDYLEVYENFGLLTDRSVFAHCLYLSDSAFHRLAKSGAGIAFCPTSNLFLGSGLFNLEKARQLKITMGLGSDVGAGTSFSLLATMAEAYKTCRLQNYNLDPFYAFYLATLGGARLLGIDRYVGSLGMGQEADFILVNPAATPLLDRRTKNASLEEKLFALEIMGDDRAIAATYIKGKLAFGGIDHPPI</sequence>
<gene>
    <name evidence="10" type="ordered locus">Zmob_0364</name>
</gene>
<evidence type="ECO:0000259" key="9">
    <source>
        <dbReference type="Pfam" id="PF01979"/>
    </source>
</evidence>
<accession>A0A0H3G0B0</accession>
<dbReference type="NCBIfam" id="NF006679">
    <property type="entry name" value="PRK09228.1"/>
    <property type="match status" value="1"/>
</dbReference>
<organism evidence="10 11">
    <name type="scientific">Zymomonas mobilis subsp. mobilis (strain ATCC 10988 / DSM 424 / LMG 404 / NCIMB 8938 / NRRL B-806 / ZM1)</name>
    <dbReference type="NCBI Taxonomy" id="555217"/>
    <lineage>
        <taxon>Bacteria</taxon>
        <taxon>Pseudomonadati</taxon>
        <taxon>Pseudomonadota</taxon>
        <taxon>Alphaproteobacteria</taxon>
        <taxon>Sphingomonadales</taxon>
        <taxon>Zymomonadaceae</taxon>
        <taxon>Zymomonas</taxon>
    </lineage>
</organism>
<comment type="similarity">
    <text evidence="2 8">Belongs to the metallo-dependent hydrolases superfamily. ATZ/TRZ family.</text>
</comment>
<dbReference type="NCBIfam" id="TIGR02967">
    <property type="entry name" value="guan_deamin"/>
    <property type="match status" value="1"/>
</dbReference>
<dbReference type="KEGG" id="zmm:Zmob_0364"/>
<evidence type="ECO:0000256" key="6">
    <source>
        <dbReference type="ARBA" id="ARBA00022833"/>
    </source>
</evidence>
<dbReference type="GO" id="GO:0008270">
    <property type="term" value="F:zinc ion binding"/>
    <property type="evidence" value="ECO:0007669"/>
    <property type="project" value="UniProtKB-UniRule"/>
</dbReference>
<dbReference type="GO" id="GO:0008892">
    <property type="term" value="F:guanine deaminase activity"/>
    <property type="evidence" value="ECO:0007669"/>
    <property type="project" value="UniProtKB-UniRule"/>
</dbReference>
<comment type="cofactor">
    <cofactor evidence="8">
        <name>Zn(2+)</name>
        <dbReference type="ChEBI" id="CHEBI:29105"/>
    </cofactor>
    <text evidence="8">Binds 1 zinc ion per subunit.</text>
</comment>
<evidence type="ECO:0000256" key="5">
    <source>
        <dbReference type="ARBA" id="ARBA00022801"/>
    </source>
</evidence>
<comment type="pathway">
    <text evidence="1 8">Purine metabolism; guanine degradation; xanthine from guanine: step 1/1.</text>
</comment>
<dbReference type="Gene3D" id="3.20.20.140">
    <property type="entry name" value="Metal-dependent hydrolases"/>
    <property type="match status" value="1"/>
</dbReference>
<reference evidence="10 11" key="1">
    <citation type="journal article" date="2011" name="J. Bacteriol.">
        <title>Genome sequence of the ethanol-producing Zymomonas mobilis subsp. mobilis lectotype strain ATCC 10988.</title>
        <authorList>
            <person name="Pappas K.M."/>
            <person name="Kouvelis V.N."/>
            <person name="Saunders E."/>
            <person name="Brettin T.S."/>
            <person name="Bruce D."/>
            <person name="Detter C."/>
            <person name="Balakireva M."/>
            <person name="Han C.S."/>
            <person name="Savvakis G."/>
            <person name="Kyrpides N.C."/>
            <person name="Typas M.A."/>
        </authorList>
    </citation>
    <scope>NUCLEOTIDE SEQUENCE [LARGE SCALE GENOMIC DNA]</scope>
    <source>
        <strain evidence="11">ATCC 10988 / DSM 424 / CCUG 17860 / LMG 404 / NCIMB 8938 / NRRL B-806 / ZM1</strain>
    </source>
</reference>
<dbReference type="InterPro" id="IPR032466">
    <property type="entry name" value="Metal_Hydrolase"/>
</dbReference>
<comment type="function">
    <text evidence="8">Catalyzes the hydrolytic deamination of guanine, producing xanthine and ammonia.</text>
</comment>
<name>A0A0H3G0B0_ZYMMA</name>
<evidence type="ECO:0000256" key="8">
    <source>
        <dbReference type="RuleBase" id="RU366009"/>
    </source>
</evidence>
<dbReference type="Gene3D" id="2.30.40.10">
    <property type="entry name" value="Urease, subunit C, domain 1"/>
    <property type="match status" value="1"/>
</dbReference>
<dbReference type="RefSeq" id="WP_014500466.1">
    <property type="nucleotide sequence ID" value="NC_017262.1"/>
</dbReference>
<keyword evidence="6 8" id="KW-0862">Zinc</keyword>
<dbReference type="InterPro" id="IPR011059">
    <property type="entry name" value="Metal-dep_hydrolase_composite"/>
</dbReference>
<evidence type="ECO:0000256" key="1">
    <source>
        <dbReference type="ARBA" id="ARBA00004984"/>
    </source>
</evidence>
<evidence type="ECO:0000313" key="11">
    <source>
        <dbReference type="Proteomes" id="UP000001494"/>
    </source>
</evidence>
<dbReference type="Proteomes" id="UP000001494">
    <property type="component" value="Chromosome"/>
</dbReference>
<dbReference type="SUPFAM" id="SSF51556">
    <property type="entry name" value="Metallo-dependent hydrolases"/>
    <property type="match status" value="1"/>
</dbReference>
<dbReference type="InterPro" id="IPR014311">
    <property type="entry name" value="Guanine_deaminase"/>
</dbReference>
<keyword evidence="5 8" id="KW-0378">Hydrolase</keyword>
<dbReference type="GO" id="GO:0006147">
    <property type="term" value="P:guanine catabolic process"/>
    <property type="evidence" value="ECO:0007669"/>
    <property type="project" value="UniProtKB-UniRule"/>
</dbReference>